<dbReference type="EMBL" id="JBFDAA010000009">
    <property type="protein sequence ID" value="KAL1128935.1"/>
    <property type="molecule type" value="Genomic_DNA"/>
</dbReference>
<dbReference type="Proteomes" id="UP001558652">
    <property type="component" value="Unassembled WGS sequence"/>
</dbReference>
<keyword evidence="3" id="KW-1185">Reference proteome</keyword>
<accession>A0ABD0YC88</accession>
<feature type="compositionally biased region" description="Basic and acidic residues" evidence="1">
    <location>
        <begin position="270"/>
        <end position="284"/>
    </location>
</feature>
<proteinExistence type="predicted"/>
<feature type="region of interest" description="Disordered" evidence="1">
    <location>
        <begin position="230"/>
        <end position="312"/>
    </location>
</feature>
<name>A0ABD0YC88_9HEMI</name>
<feature type="region of interest" description="Disordered" evidence="1">
    <location>
        <begin position="163"/>
        <end position="210"/>
    </location>
</feature>
<gene>
    <name evidence="2" type="ORF">AAG570_013469</name>
</gene>
<feature type="region of interest" description="Disordered" evidence="1">
    <location>
        <begin position="396"/>
        <end position="423"/>
    </location>
</feature>
<evidence type="ECO:0000313" key="2">
    <source>
        <dbReference type="EMBL" id="KAL1128935.1"/>
    </source>
</evidence>
<feature type="region of interest" description="Disordered" evidence="1">
    <location>
        <begin position="347"/>
        <end position="383"/>
    </location>
</feature>
<feature type="region of interest" description="Disordered" evidence="1">
    <location>
        <begin position="33"/>
        <end position="75"/>
    </location>
</feature>
<evidence type="ECO:0000313" key="3">
    <source>
        <dbReference type="Proteomes" id="UP001558652"/>
    </source>
</evidence>
<evidence type="ECO:0000256" key="1">
    <source>
        <dbReference type="SAM" id="MobiDB-lite"/>
    </source>
</evidence>
<feature type="compositionally biased region" description="Low complexity" evidence="1">
    <location>
        <begin position="171"/>
        <end position="192"/>
    </location>
</feature>
<reference evidence="2 3" key="1">
    <citation type="submission" date="2024-07" db="EMBL/GenBank/DDBJ databases">
        <title>Chromosome-level genome assembly of the water stick insect Ranatra chinensis (Heteroptera: Nepidae).</title>
        <authorList>
            <person name="Liu X."/>
        </authorList>
    </citation>
    <scope>NUCLEOTIDE SEQUENCE [LARGE SCALE GENOMIC DNA]</scope>
    <source>
        <strain evidence="2">Cailab_2021Rc</strain>
        <tissue evidence="2">Muscle</tissue>
    </source>
</reference>
<comment type="caution">
    <text evidence="2">The sequence shown here is derived from an EMBL/GenBank/DDBJ whole genome shotgun (WGS) entry which is preliminary data.</text>
</comment>
<organism evidence="2 3">
    <name type="scientific">Ranatra chinensis</name>
    <dbReference type="NCBI Taxonomy" id="642074"/>
    <lineage>
        <taxon>Eukaryota</taxon>
        <taxon>Metazoa</taxon>
        <taxon>Ecdysozoa</taxon>
        <taxon>Arthropoda</taxon>
        <taxon>Hexapoda</taxon>
        <taxon>Insecta</taxon>
        <taxon>Pterygota</taxon>
        <taxon>Neoptera</taxon>
        <taxon>Paraneoptera</taxon>
        <taxon>Hemiptera</taxon>
        <taxon>Heteroptera</taxon>
        <taxon>Panheteroptera</taxon>
        <taxon>Nepomorpha</taxon>
        <taxon>Nepidae</taxon>
        <taxon>Ranatrinae</taxon>
        <taxon>Ranatra</taxon>
    </lineage>
</organism>
<sequence length="430" mass="47317">MACHAPKRRLTNGGICESARVVITRYVGRALVGRGGTGADPREADYAPPSGKGVAPRQADRSDRGALPRANRWHSSQRSMMPLKFELDFEPEWPTLQEEWSPAPSEDIWRKFDCVAPEFSATLDQLWEVETETGYTGWSTSKREIRHHDCMWAGHCLSKEHRATRATTDTNSSRNVNASRINANSSSPSSHNNSEKECVKTASAGQQAPVKRTAVIVQRTVGRSLLLNRTNQQQPQQPQPQPHNSPQQKVQSPPERPETPQSLSESEDEATVRQEDDDYWESRYGRGVAATEVTGQVRRGQVASTTTTTTTATATTTATTTTATTDNSNVEFDHNYDAKTNVRLDDLGVQTPSDSGVHLRLGRLPGKVGRGGSQGHRLPPSPVAPHILRQSALQLAAPSLRTPPPPSEKSPTTRSGLRRKNCFARRVTVR</sequence>
<protein>
    <submittedName>
        <fullName evidence="2">Uncharacterized protein</fullName>
    </submittedName>
</protein>
<dbReference type="AlphaFoldDB" id="A0ABD0YC88"/>